<sequence>MGKCHSSATTQHSWAHCVLPAPGQCWPGQGRHPCRHHGGLPHHLHPVTNSLLLQVQLLVQRPQ</sequence>
<name>A0A2K3DUQ4_CHLRE</name>
<dbReference type="GeneID" id="5717918"/>
<dbReference type="EMBL" id="CM008965">
    <property type="protein sequence ID" value="PNW84263.1"/>
    <property type="molecule type" value="Genomic_DNA"/>
</dbReference>
<reference evidence="1 2" key="1">
    <citation type="journal article" date="2007" name="Science">
        <title>The Chlamydomonas genome reveals the evolution of key animal and plant functions.</title>
        <authorList>
            <person name="Merchant S.S."/>
            <person name="Prochnik S.E."/>
            <person name="Vallon O."/>
            <person name="Harris E.H."/>
            <person name="Karpowicz S.J."/>
            <person name="Witman G.B."/>
            <person name="Terry A."/>
            <person name="Salamov A."/>
            <person name="Fritz-Laylin L.K."/>
            <person name="Marechal-Drouard L."/>
            <person name="Marshall W.F."/>
            <person name="Qu L.H."/>
            <person name="Nelson D.R."/>
            <person name="Sanderfoot A.A."/>
            <person name="Spalding M.H."/>
            <person name="Kapitonov V.V."/>
            <person name="Ren Q."/>
            <person name="Ferris P."/>
            <person name="Lindquist E."/>
            <person name="Shapiro H."/>
            <person name="Lucas S.M."/>
            <person name="Grimwood J."/>
            <person name="Schmutz J."/>
            <person name="Cardol P."/>
            <person name="Cerutti H."/>
            <person name="Chanfreau G."/>
            <person name="Chen C.L."/>
            <person name="Cognat V."/>
            <person name="Croft M.T."/>
            <person name="Dent R."/>
            <person name="Dutcher S."/>
            <person name="Fernandez E."/>
            <person name="Fukuzawa H."/>
            <person name="Gonzalez-Ballester D."/>
            <person name="Gonzalez-Halphen D."/>
            <person name="Hallmann A."/>
            <person name="Hanikenne M."/>
            <person name="Hippler M."/>
            <person name="Inwood W."/>
            <person name="Jabbari K."/>
            <person name="Kalanon M."/>
            <person name="Kuras R."/>
            <person name="Lefebvre P.A."/>
            <person name="Lemaire S.D."/>
            <person name="Lobanov A.V."/>
            <person name="Lohr M."/>
            <person name="Manuell A."/>
            <person name="Meier I."/>
            <person name="Mets L."/>
            <person name="Mittag M."/>
            <person name="Mittelmeier T."/>
            <person name="Moroney J.V."/>
            <person name="Moseley J."/>
            <person name="Napoli C."/>
            <person name="Nedelcu A.M."/>
            <person name="Niyogi K."/>
            <person name="Novoselov S.V."/>
            <person name="Paulsen I.T."/>
            <person name="Pazour G."/>
            <person name="Purton S."/>
            <person name="Ral J.P."/>
            <person name="Riano-Pachon D.M."/>
            <person name="Riekhof W."/>
            <person name="Rymarquis L."/>
            <person name="Schroda M."/>
            <person name="Stern D."/>
            <person name="Umen J."/>
            <person name="Willows R."/>
            <person name="Wilson N."/>
            <person name="Zimmer S.L."/>
            <person name="Allmer J."/>
            <person name="Balk J."/>
            <person name="Bisova K."/>
            <person name="Chen C.J."/>
            <person name="Elias M."/>
            <person name="Gendler K."/>
            <person name="Hauser C."/>
            <person name="Lamb M.R."/>
            <person name="Ledford H."/>
            <person name="Long J.C."/>
            <person name="Minagawa J."/>
            <person name="Page M.D."/>
            <person name="Pan J."/>
            <person name="Pootakham W."/>
            <person name="Roje S."/>
            <person name="Rose A."/>
            <person name="Stahlberg E."/>
            <person name="Terauchi A.M."/>
            <person name="Yang P."/>
            <person name="Ball S."/>
            <person name="Bowler C."/>
            <person name="Dieckmann C.L."/>
            <person name="Gladyshev V.N."/>
            <person name="Green P."/>
            <person name="Jorgensen R."/>
            <person name="Mayfield S."/>
            <person name="Mueller-Roeber B."/>
            <person name="Rajamani S."/>
            <person name="Sayre R.T."/>
            <person name="Brokstein P."/>
            <person name="Dubchak I."/>
            <person name="Goodstein D."/>
            <person name="Hornick L."/>
            <person name="Huang Y.W."/>
            <person name="Jhaveri J."/>
            <person name="Luo Y."/>
            <person name="Martinez D."/>
            <person name="Ngau W.C."/>
            <person name="Otillar B."/>
            <person name="Poliakov A."/>
            <person name="Porter A."/>
            <person name="Szajkowski L."/>
            <person name="Werner G."/>
            <person name="Zhou K."/>
            <person name="Grigoriev I.V."/>
            <person name="Rokhsar D.S."/>
            <person name="Grossman A.R."/>
        </authorList>
    </citation>
    <scope>NUCLEOTIDE SEQUENCE [LARGE SCALE GENOMIC DNA]</scope>
    <source>
        <strain evidence="2">CC-503</strain>
    </source>
</reference>
<dbReference type="AlphaFoldDB" id="A0A2K3DUQ4"/>
<proteinExistence type="predicted"/>
<gene>
    <name evidence="1" type="ORF">CHLRE_04g227301v5</name>
</gene>
<dbReference type="InParanoid" id="A0A2K3DUQ4"/>
<dbReference type="RefSeq" id="XP_042925382.1">
    <property type="nucleotide sequence ID" value="XM_043062030.1"/>
</dbReference>
<evidence type="ECO:0000313" key="2">
    <source>
        <dbReference type="Proteomes" id="UP000006906"/>
    </source>
</evidence>
<dbReference type="Proteomes" id="UP000006906">
    <property type="component" value="Chromosome 4"/>
</dbReference>
<organism evidence="1 2">
    <name type="scientific">Chlamydomonas reinhardtii</name>
    <name type="common">Chlamydomonas smithii</name>
    <dbReference type="NCBI Taxonomy" id="3055"/>
    <lineage>
        <taxon>Eukaryota</taxon>
        <taxon>Viridiplantae</taxon>
        <taxon>Chlorophyta</taxon>
        <taxon>core chlorophytes</taxon>
        <taxon>Chlorophyceae</taxon>
        <taxon>CS clade</taxon>
        <taxon>Chlamydomonadales</taxon>
        <taxon>Chlamydomonadaceae</taxon>
        <taxon>Chlamydomonas</taxon>
    </lineage>
</organism>
<accession>A0A2K3DUQ4</accession>
<evidence type="ECO:0000313" key="1">
    <source>
        <dbReference type="EMBL" id="PNW84263.1"/>
    </source>
</evidence>
<keyword evidence="2" id="KW-1185">Reference proteome</keyword>
<protein>
    <submittedName>
        <fullName evidence="1">Uncharacterized protein</fullName>
    </submittedName>
</protein>
<dbReference type="Gramene" id="PNW84263">
    <property type="protein sequence ID" value="PNW84263"/>
    <property type="gene ID" value="CHLRE_04g227301v5"/>
</dbReference>
<dbReference type="KEGG" id="cre:CHLRE_04g227301v5"/>